<dbReference type="CDD" id="cd00609">
    <property type="entry name" value="AAT_like"/>
    <property type="match status" value="1"/>
</dbReference>
<sequence>MLTPDGQSADKLDKIMLLSMWAKTLRKENAKLSQSVEQLKKIITAGMGQPTYPINIHTIRYYLAYWKKMEELVKEAITNLDKIKEGAAIDYGHPQGDEEARTVMATAMSSWYDIEIKPEHILYTGGGAGALNVLFETLSDLHKDTSGYRVITPFPHYSLYANPNHLLHPIDVMKEKGYKLTAEALEKSILEAYKLSKVDGKPPAAVLLCNPNNPLGTVIDETELKKIADVLRRYPELHIIFDEAYAEMSHVKVPSFLSIAPDLKPRTCIMRSATKALSAAGERMAILLAFDDVLMSKLLAKNISTIGHAPRAAQMAYAEAMKNLVGEEHERLKQFYKKKVDYVNSRLKEMGACMPDPDYQVEGTFYVLADFNDMLGLEIPKEARRALGKTGKVSTDEELAYYLLFQDSVMIAPLSYFGTKKASGFMRITCSRDLDELMELMDRLETRLLEARKIKNKALHAKIEALIAEFTIISPDKSKETLKKIDALCEEDQSCISLKEKNAQLNSLYNQMITLLKRNKPMAQEQAANKLQAFFKKRQNKTEQVRINKEQEKEWSSFLDTLFSEPCAMKTTLLKMPESERSKFTLWKQYNEVKVEQLKKAKLQ</sequence>
<dbReference type="GO" id="GO:0006520">
    <property type="term" value="P:amino acid metabolic process"/>
    <property type="evidence" value="ECO:0007669"/>
    <property type="project" value="InterPro"/>
</dbReference>
<dbReference type="PANTHER" id="PTHR46383">
    <property type="entry name" value="ASPARTATE AMINOTRANSFERASE"/>
    <property type="match status" value="1"/>
</dbReference>
<reference evidence="8 9" key="1">
    <citation type="submission" date="2015-11" db="EMBL/GenBank/DDBJ databases">
        <title>Genomic analysis of 38 Legionella species identifies large and diverse effector repertoires.</title>
        <authorList>
            <person name="Burstein D."/>
            <person name="Amaro F."/>
            <person name="Zusman T."/>
            <person name="Lifshitz Z."/>
            <person name="Cohen O."/>
            <person name="Gilbert J.A."/>
            <person name="Pupko T."/>
            <person name="Shuman H.A."/>
            <person name="Segal G."/>
        </authorList>
    </citation>
    <scope>NUCLEOTIDE SEQUENCE [LARGE SCALE GENOMIC DNA]</scope>
    <source>
        <strain evidence="8 9">ATCC 43878</strain>
    </source>
</reference>
<evidence type="ECO:0000259" key="7">
    <source>
        <dbReference type="Pfam" id="PF00155"/>
    </source>
</evidence>
<name>A0A0W0STL5_9GAMM</name>
<organism evidence="8 9">
    <name type="scientific">Legionella brunensis</name>
    <dbReference type="NCBI Taxonomy" id="29422"/>
    <lineage>
        <taxon>Bacteria</taxon>
        <taxon>Pseudomonadati</taxon>
        <taxon>Pseudomonadota</taxon>
        <taxon>Gammaproteobacteria</taxon>
        <taxon>Legionellales</taxon>
        <taxon>Legionellaceae</taxon>
        <taxon>Legionella</taxon>
    </lineage>
</organism>
<dbReference type="Gene3D" id="3.90.1150.10">
    <property type="entry name" value="Aspartate Aminotransferase, domain 1"/>
    <property type="match status" value="1"/>
</dbReference>
<evidence type="ECO:0000313" key="8">
    <source>
        <dbReference type="EMBL" id="KTC86293.1"/>
    </source>
</evidence>
<comment type="caution">
    <text evidence="8">The sequence shown here is derived from an EMBL/GenBank/DDBJ whole genome shotgun (WGS) entry which is preliminary data.</text>
</comment>
<dbReference type="GO" id="GO:0008483">
    <property type="term" value="F:transaminase activity"/>
    <property type="evidence" value="ECO:0007669"/>
    <property type="project" value="UniProtKB-KW"/>
</dbReference>
<evidence type="ECO:0000256" key="6">
    <source>
        <dbReference type="RuleBase" id="RU000481"/>
    </source>
</evidence>
<keyword evidence="9" id="KW-1185">Reference proteome</keyword>
<keyword evidence="5" id="KW-0663">Pyridoxal phosphate</keyword>
<dbReference type="EMBL" id="LNXV01000005">
    <property type="protein sequence ID" value="KTC86293.1"/>
    <property type="molecule type" value="Genomic_DNA"/>
</dbReference>
<dbReference type="PATRIC" id="fig|29422.6.peg.821"/>
<dbReference type="SUPFAM" id="SSF53383">
    <property type="entry name" value="PLP-dependent transferases"/>
    <property type="match status" value="1"/>
</dbReference>
<proteinExistence type="inferred from homology"/>
<dbReference type="Proteomes" id="UP000054742">
    <property type="component" value="Unassembled WGS sequence"/>
</dbReference>
<evidence type="ECO:0000256" key="4">
    <source>
        <dbReference type="ARBA" id="ARBA00022679"/>
    </source>
</evidence>
<dbReference type="RefSeq" id="WP_065235423.1">
    <property type="nucleotide sequence ID" value="NZ_CAAAHU010000010.1"/>
</dbReference>
<evidence type="ECO:0000313" key="9">
    <source>
        <dbReference type="Proteomes" id="UP000054742"/>
    </source>
</evidence>
<dbReference type="OrthoDB" id="9813612at2"/>
<dbReference type="PANTHER" id="PTHR46383:SF2">
    <property type="entry name" value="AMINOTRANSFERASE"/>
    <property type="match status" value="1"/>
</dbReference>
<evidence type="ECO:0000256" key="5">
    <source>
        <dbReference type="ARBA" id="ARBA00022898"/>
    </source>
</evidence>
<dbReference type="InterPro" id="IPR050596">
    <property type="entry name" value="AspAT/PAT-like"/>
</dbReference>
<dbReference type="InterPro" id="IPR015424">
    <property type="entry name" value="PyrdxlP-dep_Trfase"/>
</dbReference>
<gene>
    <name evidence="8" type="primary">aatA</name>
    <name evidence="8" type="ORF">Lbru_0787</name>
</gene>
<dbReference type="Pfam" id="PF00155">
    <property type="entry name" value="Aminotran_1_2"/>
    <property type="match status" value="1"/>
</dbReference>
<accession>A0A0W0STL5</accession>
<dbReference type="PROSITE" id="PS00105">
    <property type="entry name" value="AA_TRANSFER_CLASS_1"/>
    <property type="match status" value="1"/>
</dbReference>
<evidence type="ECO:0000256" key="3">
    <source>
        <dbReference type="ARBA" id="ARBA00022576"/>
    </source>
</evidence>
<dbReference type="STRING" id="29422.Lbru_0787"/>
<evidence type="ECO:0000256" key="2">
    <source>
        <dbReference type="ARBA" id="ARBA00007441"/>
    </source>
</evidence>
<dbReference type="InterPro" id="IPR015422">
    <property type="entry name" value="PyrdxlP-dep_Trfase_small"/>
</dbReference>
<dbReference type="AlphaFoldDB" id="A0A0W0STL5"/>
<keyword evidence="3 6" id="KW-0032">Aminotransferase</keyword>
<comment type="similarity">
    <text evidence="2 6">Belongs to the class-I pyridoxal-phosphate-dependent aminotransferase family.</text>
</comment>
<feature type="domain" description="Aminotransferase class I/classII large" evidence="7">
    <location>
        <begin position="78"/>
        <end position="444"/>
    </location>
</feature>
<dbReference type="InterPro" id="IPR004839">
    <property type="entry name" value="Aminotransferase_I/II_large"/>
</dbReference>
<evidence type="ECO:0000256" key="1">
    <source>
        <dbReference type="ARBA" id="ARBA00001933"/>
    </source>
</evidence>
<dbReference type="GO" id="GO:0030170">
    <property type="term" value="F:pyridoxal phosphate binding"/>
    <property type="evidence" value="ECO:0007669"/>
    <property type="project" value="InterPro"/>
</dbReference>
<keyword evidence="4 6" id="KW-0808">Transferase</keyword>
<protein>
    <recommendedName>
        <fullName evidence="6">Aminotransferase</fullName>
        <ecNumber evidence="6">2.6.1.-</ecNumber>
    </recommendedName>
</protein>
<dbReference type="InterPro" id="IPR015421">
    <property type="entry name" value="PyrdxlP-dep_Trfase_major"/>
</dbReference>
<dbReference type="EC" id="2.6.1.-" evidence="6"/>
<dbReference type="Gene3D" id="3.40.640.10">
    <property type="entry name" value="Type I PLP-dependent aspartate aminotransferase-like (Major domain)"/>
    <property type="match status" value="1"/>
</dbReference>
<comment type="cofactor">
    <cofactor evidence="1 6">
        <name>pyridoxal 5'-phosphate</name>
        <dbReference type="ChEBI" id="CHEBI:597326"/>
    </cofactor>
</comment>
<dbReference type="InterPro" id="IPR004838">
    <property type="entry name" value="NHTrfase_class1_PyrdxlP-BS"/>
</dbReference>